<reference evidence="5" key="1">
    <citation type="submission" date="2022-08" db="EMBL/GenBank/DDBJ databases">
        <title>Alicyclobacillus dauci DSM2870, complete genome.</title>
        <authorList>
            <person name="Wang Q."/>
            <person name="Cai R."/>
            <person name="Wang Z."/>
        </authorList>
    </citation>
    <scope>NUCLEOTIDE SEQUENCE</scope>
    <source>
        <strain evidence="5">DSM 28700</strain>
    </source>
</reference>
<dbReference type="Gene3D" id="1.10.10.10">
    <property type="entry name" value="Winged helix-like DNA-binding domain superfamily/Winged helix DNA-binding domain"/>
    <property type="match status" value="1"/>
</dbReference>
<dbReference type="SUPFAM" id="SSF48008">
    <property type="entry name" value="GntR ligand-binding domain-like"/>
    <property type="match status" value="1"/>
</dbReference>
<keyword evidence="1" id="KW-0805">Transcription regulation</keyword>
<dbReference type="SMART" id="SM00895">
    <property type="entry name" value="FCD"/>
    <property type="match status" value="1"/>
</dbReference>
<protein>
    <submittedName>
        <fullName evidence="5">GntR family transcriptional regulator</fullName>
    </submittedName>
</protein>
<evidence type="ECO:0000313" key="6">
    <source>
        <dbReference type="Proteomes" id="UP001164803"/>
    </source>
</evidence>
<gene>
    <name evidence="5" type="ORF">NZD86_13040</name>
</gene>
<dbReference type="InterPro" id="IPR036390">
    <property type="entry name" value="WH_DNA-bd_sf"/>
</dbReference>
<dbReference type="EMBL" id="CP104064">
    <property type="protein sequence ID" value="WAH35235.1"/>
    <property type="molecule type" value="Genomic_DNA"/>
</dbReference>
<accession>A0ABY6YXB2</accession>
<dbReference type="InterPro" id="IPR011711">
    <property type="entry name" value="GntR_C"/>
</dbReference>
<sequence>MDHIGKVYRTRLGHEIAKQLKKSILLGEMPSGQHLSEPLLAEQFGTSRGPVRDALQIVIREGFAQRELNGRVVVSGLSPPDISDLFDTRLLLEVHAIRKISRTGTKQDILQSMRDTLDQAASQTISESEFCDLDMTFHELILHLAGSRFLSQSWQGIRGIIRSISEVTNRDNPTSSIHEEHRQILCAICDEQFVTAESVLTTHIKLGETAMIARLTALRNRSIAAPSFNDLTN</sequence>
<dbReference type="Gene3D" id="1.20.120.530">
    <property type="entry name" value="GntR ligand-binding domain-like"/>
    <property type="match status" value="1"/>
</dbReference>
<dbReference type="PANTHER" id="PTHR43537">
    <property type="entry name" value="TRANSCRIPTIONAL REGULATOR, GNTR FAMILY"/>
    <property type="match status" value="1"/>
</dbReference>
<feature type="domain" description="HTH gntR-type" evidence="4">
    <location>
        <begin position="10"/>
        <end position="77"/>
    </location>
</feature>
<dbReference type="SMART" id="SM00345">
    <property type="entry name" value="HTH_GNTR"/>
    <property type="match status" value="1"/>
</dbReference>
<dbReference type="InterPro" id="IPR036388">
    <property type="entry name" value="WH-like_DNA-bd_sf"/>
</dbReference>
<dbReference type="InterPro" id="IPR008920">
    <property type="entry name" value="TF_FadR/GntR_C"/>
</dbReference>
<name>A0ABY6YXB2_9BACL</name>
<keyword evidence="2" id="KW-0238">DNA-binding</keyword>
<evidence type="ECO:0000256" key="2">
    <source>
        <dbReference type="ARBA" id="ARBA00023125"/>
    </source>
</evidence>
<evidence type="ECO:0000256" key="3">
    <source>
        <dbReference type="ARBA" id="ARBA00023163"/>
    </source>
</evidence>
<keyword evidence="3" id="KW-0804">Transcription</keyword>
<dbReference type="SUPFAM" id="SSF46785">
    <property type="entry name" value="Winged helix' DNA-binding domain"/>
    <property type="match status" value="1"/>
</dbReference>
<dbReference type="RefSeq" id="WP_268042274.1">
    <property type="nucleotide sequence ID" value="NZ_CP104064.1"/>
</dbReference>
<proteinExistence type="predicted"/>
<keyword evidence="6" id="KW-1185">Reference proteome</keyword>
<dbReference type="InterPro" id="IPR000524">
    <property type="entry name" value="Tscrpt_reg_HTH_GntR"/>
</dbReference>
<dbReference type="Pfam" id="PF00392">
    <property type="entry name" value="GntR"/>
    <property type="match status" value="1"/>
</dbReference>
<dbReference type="PANTHER" id="PTHR43537:SF5">
    <property type="entry name" value="UXU OPERON TRANSCRIPTIONAL REGULATOR"/>
    <property type="match status" value="1"/>
</dbReference>
<evidence type="ECO:0000313" key="5">
    <source>
        <dbReference type="EMBL" id="WAH35235.1"/>
    </source>
</evidence>
<evidence type="ECO:0000259" key="4">
    <source>
        <dbReference type="PROSITE" id="PS50949"/>
    </source>
</evidence>
<evidence type="ECO:0000256" key="1">
    <source>
        <dbReference type="ARBA" id="ARBA00023015"/>
    </source>
</evidence>
<dbReference type="Pfam" id="PF07729">
    <property type="entry name" value="FCD"/>
    <property type="match status" value="1"/>
</dbReference>
<dbReference type="PROSITE" id="PS50949">
    <property type="entry name" value="HTH_GNTR"/>
    <property type="match status" value="1"/>
</dbReference>
<dbReference type="Proteomes" id="UP001164803">
    <property type="component" value="Chromosome"/>
</dbReference>
<organism evidence="5 6">
    <name type="scientific">Alicyclobacillus dauci</name>
    <dbReference type="NCBI Taxonomy" id="1475485"/>
    <lineage>
        <taxon>Bacteria</taxon>
        <taxon>Bacillati</taxon>
        <taxon>Bacillota</taxon>
        <taxon>Bacilli</taxon>
        <taxon>Bacillales</taxon>
        <taxon>Alicyclobacillaceae</taxon>
        <taxon>Alicyclobacillus</taxon>
    </lineage>
</organism>